<dbReference type="Proteomes" id="UP000015423">
    <property type="component" value="Chromosome"/>
</dbReference>
<keyword evidence="4" id="KW-1185">Reference proteome</keyword>
<gene>
    <name evidence="3" type="ORF">B446_23650</name>
</gene>
<organism evidence="3 4">
    <name type="scientific">Streptomyces collinus (strain DSM 40733 / Tue 365)</name>
    <dbReference type="NCBI Taxonomy" id="1214242"/>
    <lineage>
        <taxon>Bacteria</taxon>
        <taxon>Bacillati</taxon>
        <taxon>Actinomycetota</taxon>
        <taxon>Actinomycetes</taxon>
        <taxon>Kitasatosporales</taxon>
        <taxon>Streptomycetaceae</taxon>
        <taxon>Streptomyces</taxon>
    </lineage>
</organism>
<evidence type="ECO:0000313" key="4">
    <source>
        <dbReference type="Proteomes" id="UP000015423"/>
    </source>
</evidence>
<keyword evidence="2" id="KW-0472">Membrane</keyword>
<accession>S5VLW2</accession>
<dbReference type="RefSeq" id="WP_020941974.1">
    <property type="nucleotide sequence ID" value="NC_021985.1"/>
</dbReference>
<dbReference type="KEGG" id="sci:B446_23650"/>
<feature type="transmembrane region" description="Helical" evidence="2">
    <location>
        <begin position="13"/>
        <end position="30"/>
    </location>
</feature>
<keyword evidence="2" id="KW-1133">Transmembrane helix</keyword>
<dbReference type="AlphaFoldDB" id="S5VLW2"/>
<feature type="region of interest" description="Disordered" evidence="1">
    <location>
        <begin position="33"/>
        <end position="60"/>
    </location>
</feature>
<proteinExistence type="predicted"/>
<evidence type="ECO:0000313" key="3">
    <source>
        <dbReference type="EMBL" id="AGS71542.1"/>
    </source>
</evidence>
<sequence length="60" mass="5869">MGRAGAGRLAAELLMPVAGAVVTAAVVVAASGPRGRRGRWPAAGPLVPVGRRGRPAPSDG</sequence>
<evidence type="ECO:0000256" key="2">
    <source>
        <dbReference type="SAM" id="Phobius"/>
    </source>
</evidence>
<keyword evidence="2" id="KW-0812">Transmembrane</keyword>
<name>S5VLW2_STRC3</name>
<reference evidence="4" key="1">
    <citation type="submission" date="2012-10" db="EMBL/GenBank/DDBJ databases">
        <title>The complete genome sequence of Streptomyces collinus Tu 365.</title>
        <authorList>
            <person name="Ruckert C."/>
            <person name="Szczepanowski R."/>
            <person name="Goesmann A."/>
            <person name="Pross E.K."/>
            <person name="Musiol E.M."/>
            <person name="Blin K."/>
            <person name="Wohlleben W."/>
            <person name="Puhler A."/>
            <person name="Weber T."/>
            <person name="Kalinowski J."/>
        </authorList>
    </citation>
    <scope>NUCLEOTIDE SEQUENCE [LARGE SCALE GENOMIC DNA]</scope>
    <source>
        <strain evidence="4">DSM 40733 / Tue 365</strain>
    </source>
</reference>
<dbReference type="PATRIC" id="fig|1214242.5.peg.4843"/>
<reference evidence="3 4" key="2">
    <citation type="journal article" date="2013" name="J. Biotechnol.">
        <title>Complete genome sequence of the kirromycin producer Streptomyces collinus Tu 365 consisting of a linear chromosome and two linear plasmids.</title>
        <authorList>
            <person name="Ruckert C."/>
            <person name="Szczepanowski R."/>
            <person name="Albersmeier A."/>
            <person name="Goesmann A."/>
            <person name="Iftime D."/>
            <person name="Musiol E.M."/>
            <person name="Blin K."/>
            <person name="Wohlleben W."/>
            <person name="Puhler A."/>
            <person name="Kalinowski J."/>
            <person name="Weber T."/>
        </authorList>
    </citation>
    <scope>NUCLEOTIDE SEQUENCE [LARGE SCALE GENOMIC DNA]</scope>
    <source>
        <strain evidence="4">DSM 40733 / Tue 365</strain>
    </source>
</reference>
<protein>
    <submittedName>
        <fullName evidence="3">Uncharacterized protein</fullName>
    </submittedName>
</protein>
<evidence type="ECO:0000256" key="1">
    <source>
        <dbReference type="SAM" id="MobiDB-lite"/>
    </source>
</evidence>
<dbReference type="HOGENOM" id="CLU_2939644_0_0_11"/>
<dbReference type="EMBL" id="CP006259">
    <property type="protein sequence ID" value="AGS71542.1"/>
    <property type="molecule type" value="Genomic_DNA"/>
</dbReference>
<dbReference type="STRING" id="1214242.B446_23650"/>